<dbReference type="NCBIfam" id="TIGR03931">
    <property type="entry name" value="T7SS_Rv3446c"/>
    <property type="match status" value="1"/>
</dbReference>
<gene>
    <name evidence="1" type="ORF">FEG63_06590</name>
</gene>
<organism evidence="1 2">
    <name type="scientific">Mycolicibacterium sphagni</name>
    <dbReference type="NCBI Taxonomy" id="1786"/>
    <lineage>
        <taxon>Bacteria</taxon>
        <taxon>Bacillati</taxon>
        <taxon>Actinomycetota</taxon>
        <taxon>Actinomycetes</taxon>
        <taxon>Mycobacteriales</taxon>
        <taxon>Mycobacteriaceae</taxon>
        <taxon>Mycolicibacterium</taxon>
    </lineage>
</organism>
<sequence length="386" mass="39906">MPAVISAALEIGPAAVLPARGAIPAELATAALAGIDDTTVLLRERPVAVTELLGRVVQMAVETDCESLTVVHPSWWPQHRVARVVEAAATVVTDVRTLSRSAVIAGSDPATVIEIADDLVAISAPAEPPVIMARTDDPGAIAQAVGSEAGTRVFIDAPQGVPGAAEYARDVSAALRQQGLVASLAGIGDIAPPASAPEPLAVPVPRRRRAPVLAIASLTLMLCAIGVTVARTHAPAPAPDAVDVVEGRVTLRIPTHWALTRITAGPGSRRIQASSPTEPNVAVHVTQSYAPGETLDRTADVLRQAVAEQPAGVFVDFNPADHRGGRPAVTYREVRVGRDIRWTVVLDGSTRISVGCQSAAGREDTVAQVCDSAIESARELVGTKGG</sequence>
<dbReference type="InterPro" id="IPR023840">
    <property type="entry name" value="T7SS_Rv3446c"/>
</dbReference>
<protein>
    <submittedName>
        <fullName evidence="1">Type VII secretion-associated protein</fullName>
    </submittedName>
</protein>
<comment type="caution">
    <text evidence="1">The sequence shown here is derived from an EMBL/GenBank/DDBJ whole genome shotgun (WGS) entry which is preliminary data.</text>
</comment>
<proteinExistence type="predicted"/>
<evidence type="ECO:0000313" key="1">
    <source>
        <dbReference type="EMBL" id="NTY59220.1"/>
    </source>
</evidence>
<reference evidence="1 2" key="1">
    <citation type="submission" date="2019-05" db="EMBL/GenBank/DDBJ databases">
        <title>Mycolicibacterium sphagni ENV482 genome assembly.</title>
        <authorList>
            <person name="Chen W."/>
            <person name="Faulkner N.W."/>
            <person name="Hyman M.R."/>
        </authorList>
    </citation>
    <scope>NUCLEOTIDE SEQUENCE [LARGE SCALE GENOMIC DNA]</scope>
    <source>
        <strain evidence="1 2">ENV482</strain>
    </source>
</reference>
<dbReference type="EMBL" id="VBSB01000004">
    <property type="protein sequence ID" value="NTY59220.1"/>
    <property type="molecule type" value="Genomic_DNA"/>
</dbReference>
<dbReference type="RefSeq" id="WP_174397131.1">
    <property type="nucleotide sequence ID" value="NZ_VBSB01000004.1"/>
</dbReference>
<accession>A0ABX2JYZ7</accession>
<name>A0ABX2JYZ7_9MYCO</name>
<dbReference type="Proteomes" id="UP000708347">
    <property type="component" value="Unassembled WGS sequence"/>
</dbReference>
<evidence type="ECO:0000313" key="2">
    <source>
        <dbReference type="Proteomes" id="UP000708347"/>
    </source>
</evidence>
<keyword evidence="2" id="KW-1185">Reference proteome</keyword>